<organism evidence="2 3">
    <name type="scientific">Brassica carinata</name>
    <name type="common">Ethiopian mustard</name>
    <name type="synonym">Abyssinian cabbage</name>
    <dbReference type="NCBI Taxonomy" id="52824"/>
    <lineage>
        <taxon>Eukaryota</taxon>
        <taxon>Viridiplantae</taxon>
        <taxon>Streptophyta</taxon>
        <taxon>Embryophyta</taxon>
        <taxon>Tracheophyta</taxon>
        <taxon>Spermatophyta</taxon>
        <taxon>Magnoliopsida</taxon>
        <taxon>eudicotyledons</taxon>
        <taxon>Gunneridae</taxon>
        <taxon>Pentapetalae</taxon>
        <taxon>rosids</taxon>
        <taxon>malvids</taxon>
        <taxon>Brassicales</taxon>
        <taxon>Brassicaceae</taxon>
        <taxon>Brassiceae</taxon>
        <taxon>Brassica</taxon>
    </lineage>
</organism>
<evidence type="ECO:0000313" key="3">
    <source>
        <dbReference type="Proteomes" id="UP000886595"/>
    </source>
</evidence>
<sequence length="127" mass="14541">MSVCFTLNNKFRALRLESRIIEVGNHPFIRLSKMDVSGQIRDGDGERDDFVMFPRMSKRQEVETGMEETVRLTRRASRVMRGRCGGGGMKRRRRRSGVSQGGDVLGKAMCKEQMSKQVKGKLFDRLI</sequence>
<proteinExistence type="predicted"/>
<dbReference type="AlphaFoldDB" id="A0A8X7U1D5"/>
<feature type="region of interest" description="Disordered" evidence="1">
    <location>
        <begin position="81"/>
        <end position="105"/>
    </location>
</feature>
<keyword evidence="3" id="KW-1185">Reference proteome</keyword>
<reference evidence="2 3" key="1">
    <citation type="submission" date="2020-02" db="EMBL/GenBank/DDBJ databases">
        <authorList>
            <person name="Ma Q."/>
            <person name="Huang Y."/>
            <person name="Song X."/>
            <person name="Pei D."/>
        </authorList>
    </citation>
    <scope>NUCLEOTIDE SEQUENCE [LARGE SCALE GENOMIC DNA]</scope>
    <source>
        <strain evidence="2">Sxm20200214</strain>
        <tissue evidence="2">Leaf</tissue>
    </source>
</reference>
<protein>
    <submittedName>
        <fullName evidence="2">Uncharacterized protein</fullName>
    </submittedName>
</protein>
<gene>
    <name evidence="2" type="ORF">Bca52824_078860</name>
</gene>
<dbReference type="EMBL" id="JAAMPC010000015">
    <property type="protein sequence ID" value="KAG2259566.1"/>
    <property type="molecule type" value="Genomic_DNA"/>
</dbReference>
<evidence type="ECO:0000313" key="2">
    <source>
        <dbReference type="EMBL" id="KAG2259566.1"/>
    </source>
</evidence>
<name>A0A8X7U1D5_BRACI</name>
<dbReference type="Proteomes" id="UP000886595">
    <property type="component" value="Unassembled WGS sequence"/>
</dbReference>
<accession>A0A8X7U1D5</accession>
<evidence type="ECO:0000256" key="1">
    <source>
        <dbReference type="SAM" id="MobiDB-lite"/>
    </source>
</evidence>
<comment type="caution">
    <text evidence="2">The sequence shown here is derived from an EMBL/GenBank/DDBJ whole genome shotgun (WGS) entry which is preliminary data.</text>
</comment>